<dbReference type="GO" id="GO:1990281">
    <property type="term" value="C:efflux pump complex"/>
    <property type="evidence" value="ECO:0007669"/>
    <property type="project" value="TreeGrafter"/>
</dbReference>
<dbReference type="Gene3D" id="2.40.30.170">
    <property type="match status" value="1"/>
</dbReference>
<gene>
    <name evidence="4" type="ORF">ENV67_04575</name>
</gene>
<proteinExistence type="inferred from homology"/>
<dbReference type="NCBIfam" id="TIGR01730">
    <property type="entry name" value="RND_mfp"/>
    <property type="match status" value="1"/>
</dbReference>
<dbReference type="Pfam" id="PF25989">
    <property type="entry name" value="YknX_C"/>
    <property type="match status" value="1"/>
</dbReference>
<dbReference type="PANTHER" id="PTHR30469:SF15">
    <property type="entry name" value="HLYD FAMILY OF SECRETION PROTEINS"/>
    <property type="match status" value="1"/>
</dbReference>
<dbReference type="Pfam" id="PF25973">
    <property type="entry name" value="BSH_CzcB"/>
    <property type="match status" value="1"/>
</dbReference>
<evidence type="ECO:0000259" key="2">
    <source>
        <dbReference type="Pfam" id="PF25973"/>
    </source>
</evidence>
<feature type="domain" description="CzcB-like barrel-sandwich hybrid" evidence="2">
    <location>
        <begin position="72"/>
        <end position="189"/>
    </location>
</feature>
<sequence>MKRIIFFIILVSLILGTSFIFLMRKLNKNEEKVKKEELPPLEVVGMVVDRGEIIVYTEGVGRVKPNKQAVFLSPINSYVERINIYEGKRVKKGEFLLKLQNEEVKAEYEKAFYNLKKTKASYEFSLKSENGDTNTLKVTSGFLEAKREYERIKKILEETEIYAPFDGVVGNVSISTGDKVNIGMELFELFDVSNASIVVELPNIEMEDIKIGRKAIIYQFTSGKEYIGTVIGVSPVIDEKENTGKVVISANSSLIPGSIVKVKIVSGEYKGRIRVPNEAILRRENRDLVFLVKNGYAVWQWIKKGVEGEKYTEVLEGVNEGDTVIVEGQFTIAHNTPVSVILK</sequence>
<dbReference type="InterPro" id="IPR058637">
    <property type="entry name" value="YknX-like_C"/>
</dbReference>
<comment type="similarity">
    <text evidence="1">Belongs to the membrane fusion protein (MFP) (TC 8.A.1) family.</text>
</comment>
<protein>
    <submittedName>
        <fullName evidence="4">Efflux RND transporter periplasmic adaptor subunit</fullName>
    </submittedName>
</protein>
<organism evidence="4">
    <name type="scientific">candidate division WOR-3 bacterium</name>
    <dbReference type="NCBI Taxonomy" id="2052148"/>
    <lineage>
        <taxon>Bacteria</taxon>
        <taxon>Bacteria division WOR-3</taxon>
    </lineage>
</organism>
<dbReference type="InterPro" id="IPR006143">
    <property type="entry name" value="RND_pump_MFP"/>
</dbReference>
<dbReference type="GO" id="GO:0015562">
    <property type="term" value="F:efflux transmembrane transporter activity"/>
    <property type="evidence" value="ECO:0007669"/>
    <property type="project" value="TreeGrafter"/>
</dbReference>
<comment type="caution">
    <text evidence="4">The sequence shown here is derived from an EMBL/GenBank/DDBJ whole genome shotgun (WGS) entry which is preliminary data.</text>
</comment>
<dbReference type="EMBL" id="DTHG01000057">
    <property type="protein sequence ID" value="HGW91799.1"/>
    <property type="molecule type" value="Genomic_DNA"/>
</dbReference>
<dbReference type="PANTHER" id="PTHR30469">
    <property type="entry name" value="MULTIDRUG RESISTANCE PROTEIN MDTA"/>
    <property type="match status" value="1"/>
</dbReference>
<reference evidence="4" key="1">
    <citation type="journal article" date="2020" name="mSystems">
        <title>Genome- and Community-Level Interaction Insights into Carbon Utilization and Element Cycling Functions of Hydrothermarchaeota in Hydrothermal Sediment.</title>
        <authorList>
            <person name="Zhou Z."/>
            <person name="Liu Y."/>
            <person name="Xu W."/>
            <person name="Pan J."/>
            <person name="Luo Z.H."/>
            <person name="Li M."/>
        </authorList>
    </citation>
    <scope>NUCLEOTIDE SEQUENCE [LARGE SCALE GENOMIC DNA]</scope>
    <source>
        <strain evidence="4">SpSt-780</strain>
    </source>
</reference>
<accession>A0A7C4U820</accession>
<name>A0A7C4U820_UNCW3</name>
<evidence type="ECO:0000259" key="3">
    <source>
        <dbReference type="Pfam" id="PF25989"/>
    </source>
</evidence>
<feature type="domain" description="YknX-like C-terminal permuted SH3-like" evidence="3">
    <location>
        <begin position="273"/>
        <end position="333"/>
    </location>
</feature>
<dbReference type="SUPFAM" id="SSF111369">
    <property type="entry name" value="HlyD-like secretion proteins"/>
    <property type="match status" value="1"/>
</dbReference>
<dbReference type="Gene3D" id="2.40.50.100">
    <property type="match status" value="1"/>
</dbReference>
<dbReference type="InterPro" id="IPR058647">
    <property type="entry name" value="BSH_CzcB-like"/>
</dbReference>
<evidence type="ECO:0000313" key="4">
    <source>
        <dbReference type="EMBL" id="HGW91799.1"/>
    </source>
</evidence>
<dbReference type="Gene3D" id="2.40.420.20">
    <property type="match status" value="1"/>
</dbReference>
<dbReference type="AlphaFoldDB" id="A0A7C4U820"/>
<evidence type="ECO:0000256" key="1">
    <source>
        <dbReference type="ARBA" id="ARBA00009477"/>
    </source>
</evidence>